<keyword evidence="2" id="KW-0472">Membrane</keyword>
<dbReference type="InterPro" id="IPR006202">
    <property type="entry name" value="Neur_chan_lig-bd"/>
</dbReference>
<dbReference type="PANTHER" id="PTHR18945">
    <property type="entry name" value="NEUROTRANSMITTER GATED ION CHANNEL"/>
    <property type="match status" value="1"/>
</dbReference>
<keyword evidence="3" id="KW-0732">Signal</keyword>
<dbReference type="Pfam" id="PF02931">
    <property type="entry name" value="Neur_chan_LBD"/>
    <property type="match status" value="1"/>
</dbReference>
<feature type="domain" description="Neurotransmitter-gated ion-channel ligand-binding" evidence="4">
    <location>
        <begin position="49"/>
        <end position="206"/>
    </location>
</feature>
<sequence>MIAVSKMVQNGLLVLLVGVSMVVAEHTKPFLCVTQMQINSTEAALKSALFCGTSYNPRYRPVKYQQDRLAMYIGAEVINVERVQKDDSKVEITLELLMQWYDAFLHWNKRTSNNIETINVSEHNLWTPTFAAKSFHKSPRVQSTKQCSRIKCHLSYDGEVIYTVLCTFVVDCYSEARYWAFETKICTLRIYSVEYDTNQLSLFHFQRRLSYPSYPLLPYKITSFQMATVNSTMSPEFRMDIVIERLIGSHLVVFLALIVAFSLMNLFSLWLRMDSNARSVTIAVGSVMQSLYLIILYWYGAVKMKPVLALAHLLLGTYLFGAVAFGWTYYARTQIHNRAGARCPPAVAQLIGLLRKSRPLRSFLSIGYLNESAKQGKLSNEWEDAQVDTEETQRRDEDAQAADTHSSSDGECVRVEWQEVVQPIDRVLFCAMLTAYLIMFAVYAF</sequence>
<organism evidence="5">
    <name type="scientific">Anopheles atroparvus</name>
    <name type="common">European mosquito</name>
    <dbReference type="NCBI Taxonomy" id="41427"/>
    <lineage>
        <taxon>Eukaryota</taxon>
        <taxon>Metazoa</taxon>
        <taxon>Ecdysozoa</taxon>
        <taxon>Arthropoda</taxon>
        <taxon>Hexapoda</taxon>
        <taxon>Insecta</taxon>
        <taxon>Pterygota</taxon>
        <taxon>Neoptera</taxon>
        <taxon>Endopterygota</taxon>
        <taxon>Diptera</taxon>
        <taxon>Nematocera</taxon>
        <taxon>Culicoidea</taxon>
        <taxon>Culicidae</taxon>
        <taxon>Anophelinae</taxon>
        <taxon>Anopheles</taxon>
    </lineage>
</organism>
<dbReference type="GO" id="GO:0016020">
    <property type="term" value="C:membrane"/>
    <property type="evidence" value="ECO:0007669"/>
    <property type="project" value="InterPro"/>
</dbReference>
<dbReference type="InterPro" id="IPR036734">
    <property type="entry name" value="Neur_chan_lig-bd_sf"/>
</dbReference>
<dbReference type="InterPro" id="IPR006201">
    <property type="entry name" value="Neur_channel"/>
</dbReference>
<evidence type="ECO:0000259" key="4">
    <source>
        <dbReference type="Pfam" id="PF02931"/>
    </source>
</evidence>
<dbReference type="VEuPathDB" id="VectorBase:AATE004569"/>
<dbReference type="GO" id="GO:0005230">
    <property type="term" value="F:extracellular ligand-gated monoatomic ion channel activity"/>
    <property type="evidence" value="ECO:0007669"/>
    <property type="project" value="InterPro"/>
</dbReference>
<feature type="signal peptide" evidence="3">
    <location>
        <begin position="1"/>
        <end position="24"/>
    </location>
</feature>
<name>A0A182ISC4_ANOAO</name>
<evidence type="ECO:0000256" key="2">
    <source>
        <dbReference type="SAM" id="Phobius"/>
    </source>
</evidence>
<evidence type="ECO:0000256" key="1">
    <source>
        <dbReference type="SAM" id="MobiDB-lite"/>
    </source>
</evidence>
<protein>
    <recommendedName>
        <fullName evidence="4">Neurotransmitter-gated ion-channel ligand-binding domain-containing protein</fullName>
    </recommendedName>
</protein>
<feature type="transmembrane region" description="Helical" evidence="2">
    <location>
        <begin position="279"/>
        <end position="301"/>
    </location>
</feature>
<proteinExistence type="predicted"/>
<feature type="transmembrane region" description="Helical" evidence="2">
    <location>
        <begin position="427"/>
        <end position="444"/>
    </location>
</feature>
<dbReference type="Gene3D" id="2.70.170.10">
    <property type="entry name" value="Neurotransmitter-gated ion-channel ligand-binding domain"/>
    <property type="match status" value="1"/>
</dbReference>
<accession>A0A182ISC4</accession>
<feature type="chain" id="PRO_5043377310" description="Neurotransmitter-gated ion-channel ligand-binding domain-containing protein" evidence="3">
    <location>
        <begin position="25"/>
        <end position="445"/>
    </location>
</feature>
<feature type="compositionally biased region" description="Acidic residues" evidence="1">
    <location>
        <begin position="381"/>
        <end position="390"/>
    </location>
</feature>
<feature type="region of interest" description="Disordered" evidence="1">
    <location>
        <begin position="379"/>
        <end position="407"/>
    </location>
</feature>
<reference evidence="5" key="1">
    <citation type="submission" date="2022-08" db="UniProtKB">
        <authorList>
            <consortium name="EnsemblMetazoa"/>
        </authorList>
    </citation>
    <scope>IDENTIFICATION</scope>
    <source>
        <strain evidence="5">EBRO</strain>
    </source>
</reference>
<feature type="transmembrane region" description="Helical" evidence="2">
    <location>
        <begin position="307"/>
        <end position="330"/>
    </location>
</feature>
<evidence type="ECO:0000256" key="3">
    <source>
        <dbReference type="SAM" id="SignalP"/>
    </source>
</evidence>
<dbReference type="EnsemblMetazoa" id="AATE004569-RA">
    <property type="protein sequence ID" value="AATE004569-PA.1"/>
    <property type="gene ID" value="AATE004569"/>
</dbReference>
<keyword evidence="2" id="KW-0812">Transmembrane</keyword>
<evidence type="ECO:0000313" key="5">
    <source>
        <dbReference type="EnsemblMetazoa" id="AATE004569-PA.1"/>
    </source>
</evidence>
<dbReference type="SUPFAM" id="SSF63712">
    <property type="entry name" value="Nicotinic receptor ligand binding domain-like"/>
    <property type="match status" value="1"/>
</dbReference>
<dbReference type="GO" id="GO:0004888">
    <property type="term" value="F:transmembrane signaling receptor activity"/>
    <property type="evidence" value="ECO:0007669"/>
    <property type="project" value="InterPro"/>
</dbReference>
<dbReference type="STRING" id="41427.A0A182ISC4"/>
<dbReference type="CDD" id="cd18989">
    <property type="entry name" value="LGIC_ECD_cation"/>
    <property type="match status" value="1"/>
</dbReference>
<keyword evidence="2" id="KW-1133">Transmembrane helix</keyword>
<dbReference type="AlphaFoldDB" id="A0A182ISC4"/>
<feature type="transmembrane region" description="Helical" evidence="2">
    <location>
        <begin position="247"/>
        <end position="267"/>
    </location>
</feature>